<evidence type="ECO:0000313" key="3">
    <source>
        <dbReference type="Proteomes" id="UP000070612"/>
    </source>
</evidence>
<dbReference type="Pfam" id="PF08241">
    <property type="entry name" value="Methyltransf_11"/>
    <property type="match status" value="1"/>
</dbReference>
<dbReference type="Proteomes" id="UP000070612">
    <property type="component" value="Unassembled WGS sequence"/>
</dbReference>
<dbReference type="InterPro" id="IPR029063">
    <property type="entry name" value="SAM-dependent_MTases_sf"/>
</dbReference>
<evidence type="ECO:0000313" key="2">
    <source>
        <dbReference type="EMBL" id="KWX23879.1"/>
    </source>
</evidence>
<dbReference type="EMBL" id="LGTW01000007">
    <property type="protein sequence ID" value="KWX23879.1"/>
    <property type="molecule type" value="Genomic_DNA"/>
</dbReference>
<evidence type="ECO:0000259" key="1">
    <source>
        <dbReference type="Pfam" id="PF08241"/>
    </source>
</evidence>
<dbReference type="RefSeq" id="WP_067849290.1">
    <property type="nucleotide sequence ID" value="NZ_LGTW01000007.1"/>
</dbReference>
<keyword evidence="2" id="KW-0830">Ubiquinone</keyword>
<dbReference type="GO" id="GO:0008757">
    <property type="term" value="F:S-adenosylmethionine-dependent methyltransferase activity"/>
    <property type="evidence" value="ECO:0007669"/>
    <property type="project" value="InterPro"/>
</dbReference>
<organism evidence="2 3">
    <name type="scientific">Mycolicibacterium wolinskyi</name>
    <dbReference type="NCBI Taxonomy" id="59750"/>
    <lineage>
        <taxon>Bacteria</taxon>
        <taxon>Bacillati</taxon>
        <taxon>Actinomycetota</taxon>
        <taxon>Actinomycetes</taxon>
        <taxon>Mycobacteriales</taxon>
        <taxon>Mycobacteriaceae</taxon>
        <taxon>Mycolicibacterium</taxon>
    </lineage>
</organism>
<dbReference type="InterPro" id="IPR013216">
    <property type="entry name" value="Methyltransf_11"/>
</dbReference>
<dbReference type="PANTHER" id="PTHR43591">
    <property type="entry name" value="METHYLTRANSFERASE"/>
    <property type="match status" value="1"/>
</dbReference>
<protein>
    <submittedName>
        <fullName evidence="2">Ubiquinone biosynthesis protein</fullName>
    </submittedName>
</protein>
<gene>
    <name evidence="2" type="ORF">AFM11_13240</name>
</gene>
<proteinExistence type="predicted"/>
<dbReference type="SUPFAM" id="SSF53335">
    <property type="entry name" value="S-adenosyl-L-methionine-dependent methyltransferases"/>
    <property type="match status" value="1"/>
</dbReference>
<comment type="caution">
    <text evidence="2">The sequence shown here is derived from an EMBL/GenBank/DDBJ whole genome shotgun (WGS) entry which is preliminary data.</text>
</comment>
<dbReference type="STRING" id="59750.AWC31_03525"/>
<keyword evidence="3" id="KW-1185">Reference proteome</keyword>
<feature type="domain" description="Methyltransferase type 11" evidence="1">
    <location>
        <begin position="62"/>
        <end position="158"/>
    </location>
</feature>
<sequence length="225" mass="23973">MADLAKNWAGPIGRFGGAVYDSGVEREWLARPAGLALWGTDTRLLFESIATLGELPDGTAVLDIPCGGGLALRGLRPDQRLRYVAADISPDMLARARVRATALGRSDIEFAEADIEHLPFADGEFDRCLSFNGLHCLPNPAAAVREMARCLKPGGQIVGDAVVRGAGIRQDLLIAAFQRAGAFGPGGTADDLRGWLTDAGLRVERLDRSGAVVHFTATQGDDEHR</sequence>
<dbReference type="PATRIC" id="fig|59750.3.peg.6741"/>
<dbReference type="AlphaFoldDB" id="A0A132PNF9"/>
<name>A0A132PNF9_9MYCO</name>
<dbReference type="CDD" id="cd02440">
    <property type="entry name" value="AdoMet_MTases"/>
    <property type="match status" value="1"/>
</dbReference>
<accession>A0A132PNF9</accession>
<reference evidence="2 3" key="1">
    <citation type="submission" date="2015-07" db="EMBL/GenBank/DDBJ databases">
        <title>A draft genome sequence of Mycobacterium wolinskyi.</title>
        <authorList>
            <person name="de Man T.J."/>
            <person name="Perry K.A."/>
            <person name="Coulliette A.D."/>
            <person name="Jensen B."/>
            <person name="Toney N.C."/>
            <person name="Limbago B.M."/>
            <person name="Noble-Wang J."/>
        </authorList>
    </citation>
    <scope>NUCLEOTIDE SEQUENCE [LARGE SCALE GENOMIC DNA]</scope>
    <source>
        <strain evidence="2 3">CDC_01</strain>
    </source>
</reference>
<dbReference type="Gene3D" id="3.40.50.150">
    <property type="entry name" value="Vaccinia Virus protein VP39"/>
    <property type="match status" value="1"/>
</dbReference>